<dbReference type="GO" id="GO:0016810">
    <property type="term" value="F:hydrolase activity, acting on carbon-nitrogen (but not peptide) bonds"/>
    <property type="evidence" value="ECO:0007669"/>
    <property type="project" value="InterPro"/>
</dbReference>
<dbReference type="Pfam" id="PF07969">
    <property type="entry name" value="Amidohydro_3"/>
    <property type="match status" value="1"/>
</dbReference>
<comment type="caution">
    <text evidence="3">The sequence shown here is derived from an EMBL/GenBank/DDBJ whole genome shotgun (WGS) entry which is preliminary data.</text>
</comment>
<dbReference type="SUPFAM" id="SSF51556">
    <property type="entry name" value="Metallo-dependent hydrolases"/>
    <property type="match status" value="1"/>
</dbReference>
<dbReference type="EMBL" id="JACICY010000001">
    <property type="protein sequence ID" value="MBB3859321.1"/>
    <property type="molecule type" value="Genomic_DNA"/>
</dbReference>
<accession>A0A7W6EUN5</accession>
<feature type="signal peptide" evidence="1">
    <location>
        <begin position="1"/>
        <end position="21"/>
    </location>
</feature>
<dbReference type="PANTHER" id="PTHR22642">
    <property type="entry name" value="IMIDAZOLONEPROPIONASE"/>
    <property type="match status" value="1"/>
</dbReference>
<dbReference type="PANTHER" id="PTHR22642:SF21">
    <property type="entry name" value="PERIPLASMIC PROTEIN"/>
    <property type="match status" value="1"/>
</dbReference>
<protein>
    <recommendedName>
        <fullName evidence="2">Amidohydrolase 3 domain-containing protein</fullName>
    </recommendedName>
</protein>
<dbReference type="InterPro" id="IPR032466">
    <property type="entry name" value="Metal_Hydrolase"/>
</dbReference>
<organism evidence="3 4">
    <name type="scientific">Novosphingobium hassiacum</name>
    <dbReference type="NCBI Taxonomy" id="173676"/>
    <lineage>
        <taxon>Bacteria</taxon>
        <taxon>Pseudomonadati</taxon>
        <taxon>Pseudomonadota</taxon>
        <taxon>Alphaproteobacteria</taxon>
        <taxon>Sphingomonadales</taxon>
        <taxon>Sphingomonadaceae</taxon>
        <taxon>Novosphingobium</taxon>
    </lineage>
</organism>
<reference evidence="3 4" key="1">
    <citation type="submission" date="2020-08" db="EMBL/GenBank/DDBJ databases">
        <title>Genomic Encyclopedia of Type Strains, Phase IV (KMG-IV): sequencing the most valuable type-strain genomes for metagenomic binning, comparative biology and taxonomic classification.</title>
        <authorList>
            <person name="Goeker M."/>
        </authorList>
    </citation>
    <scope>NUCLEOTIDE SEQUENCE [LARGE SCALE GENOMIC DNA]</scope>
    <source>
        <strain evidence="3 4">DSM 14552</strain>
    </source>
</reference>
<feature type="domain" description="Amidohydrolase 3" evidence="2">
    <location>
        <begin position="74"/>
        <end position="555"/>
    </location>
</feature>
<dbReference type="Gene3D" id="3.20.20.140">
    <property type="entry name" value="Metal-dependent hydrolases"/>
    <property type="match status" value="1"/>
</dbReference>
<sequence length="564" mass="61126">MQLKYLAGLAAFLLQTVPGLASEKAGPSMILLNGKIVSVDAKQSQFEAIAIDGEKIEALGKTAEIRKLARKGTKIVDLQGRTVIPGLIDGHIHAIRAGAEHSSSVVLGEARSISDVLSALRTAAQQSPEGDWLLTRGGWHINQLSEQRAPTAAEIDSVAPHHPVFLLHQYGFIVLNKLAMQRLGISSQADVAAPLQVVLGPDGAPNGIIIAKGGSIQVGQLLTRLPKPKFQNQVAGTESYFKYLNSLGITGVIDDGGVLGAEQYQPIFDVWRRRRLTVRVRYNLQSVTEGQELANVQQLTQMTPPLYGDGMLRALGIGEYMTKGMFDTSFLSPAVPRSNEAMKEGLVYARWVASKGYALEVHVTHDETAQAFLDIFEELNTTTPIAQLRWKLAHCDDCTEDTLRRMKALGMGYAVQDRTYFDGDDFVAGKGIEVARRSPAVGTAVRLGLNIGGGSDGSVVSPVNPFIGLRWLVTGLAVTGTPLRAPSELVSRMDALRIYTLNNAWMSFEENDRGSLESGKLADMVILDRDYLTVPVEQIGEIRPLATMVGGKIVYAAEPFATLR</sequence>
<evidence type="ECO:0000259" key="2">
    <source>
        <dbReference type="Pfam" id="PF07969"/>
    </source>
</evidence>
<evidence type="ECO:0000313" key="4">
    <source>
        <dbReference type="Proteomes" id="UP000562395"/>
    </source>
</evidence>
<dbReference type="Gene3D" id="3.10.310.70">
    <property type="match status" value="1"/>
</dbReference>
<dbReference type="RefSeq" id="WP_183611564.1">
    <property type="nucleotide sequence ID" value="NZ_JACICY010000001.1"/>
</dbReference>
<feature type="chain" id="PRO_5031465020" description="Amidohydrolase 3 domain-containing protein" evidence="1">
    <location>
        <begin position="22"/>
        <end position="564"/>
    </location>
</feature>
<dbReference type="SUPFAM" id="SSF51338">
    <property type="entry name" value="Composite domain of metallo-dependent hydrolases"/>
    <property type="match status" value="1"/>
</dbReference>
<dbReference type="AlphaFoldDB" id="A0A7W6EUN5"/>
<dbReference type="Proteomes" id="UP000562395">
    <property type="component" value="Unassembled WGS sequence"/>
</dbReference>
<proteinExistence type="predicted"/>
<name>A0A7W6EUN5_9SPHN</name>
<dbReference type="Gene3D" id="2.30.40.10">
    <property type="entry name" value="Urease, subunit C, domain 1"/>
    <property type="match status" value="1"/>
</dbReference>
<evidence type="ECO:0000256" key="1">
    <source>
        <dbReference type="SAM" id="SignalP"/>
    </source>
</evidence>
<evidence type="ECO:0000313" key="3">
    <source>
        <dbReference type="EMBL" id="MBB3859321.1"/>
    </source>
</evidence>
<dbReference type="InterPro" id="IPR013108">
    <property type="entry name" value="Amidohydro_3"/>
</dbReference>
<keyword evidence="4" id="KW-1185">Reference proteome</keyword>
<keyword evidence="1" id="KW-0732">Signal</keyword>
<gene>
    <name evidence="3" type="ORF">GGQ88_000561</name>
</gene>
<dbReference type="InterPro" id="IPR011059">
    <property type="entry name" value="Metal-dep_hydrolase_composite"/>
</dbReference>